<proteinExistence type="inferred from homology"/>
<dbReference type="CDD" id="cd03064">
    <property type="entry name" value="TRX_Fd_NuoE"/>
    <property type="match status" value="1"/>
</dbReference>
<evidence type="ECO:0000313" key="9">
    <source>
        <dbReference type="Proteomes" id="UP000182412"/>
    </source>
</evidence>
<dbReference type="PANTHER" id="PTHR43342:SF1">
    <property type="entry name" value="BIFURCATING [FEFE] HYDROGENASE GAMMA SUBUNIT"/>
    <property type="match status" value="1"/>
</dbReference>
<evidence type="ECO:0000256" key="4">
    <source>
        <dbReference type="ARBA" id="ARBA00023004"/>
    </source>
</evidence>
<dbReference type="InterPro" id="IPR028431">
    <property type="entry name" value="NADP_DH_HndA-like"/>
</dbReference>
<keyword evidence="2 7" id="KW-0001">2Fe-2S</keyword>
<comment type="cofactor">
    <cofactor evidence="6">
        <name>[2Fe-2S] cluster</name>
        <dbReference type="ChEBI" id="CHEBI:190135"/>
    </cofactor>
</comment>
<evidence type="ECO:0000256" key="5">
    <source>
        <dbReference type="ARBA" id="ARBA00023014"/>
    </source>
</evidence>
<dbReference type="AlphaFoldDB" id="A0A1H0TVL2"/>
<dbReference type="PIRSF" id="PIRSF000216">
    <property type="entry name" value="NADH_DH_24kDa"/>
    <property type="match status" value="1"/>
</dbReference>
<dbReference type="SUPFAM" id="SSF52833">
    <property type="entry name" value="Thioredoxin-like"/>
    <property type="match status" value="1"/>
</dbReference>
<feature type="binding site" evidence="7">
    <location>
        <position position="91"/>
    </location>
    <ligand>
        <name>[2Fe-2S] cluster</name>
        <dbReference type="ChEBI" id="CHEBI:190135"/>
    </ligand>
</feature>
<dbReference type="InterPro" id="IPR002023">
    <property type="entry name" value="NuoE-like"/>
</dbReference>
<feature type="binding site" evidence="7">
    <location>
        <position position="96"/>
    </location>
    <ligand>
        <name>[2Fe-2S] cluster</name>
        <dbReference type="ChEBI" id="CHEBI:190135"/>
    </ligand>
</feature>
<dbReference type="Proteomes" id="UP000182412">
    <property type="component" value="Unassembled WGS sequence"/>
</dbReference>
<dbReference type="PANTHER" id="PTHR43342">
    <property type="entry name" value="NADH-QUINONE OXIDOREDUCTASE, E SUBUNIT"/>
    <property type="match status" value="1"/>
</dbReference>
<organism evidence="8 9">
    <name type="scientific">Selenomonas ruminantium</name>
    <dbReference type="NCBI Taxonomy" id="971"/>
    <lineage>
        <taxon>Bacteria</taxon>
        <taxon>Bacillati</taxon>
        <taxon>Bacillota</taxon>
        <taxon>Negativicutes</taxon>
        <taxon>Selenomonadales</taxon>
        <taxon>Selenomonadaceae</taxon>
        <taxon>Selenomonas</taxon>
    </lineage>
</organism>
<dbReference type="Gene3D" id="3.40.30.10">
    <property type="entry name" value="Glutaredoxin"/>
    <property type="match status" value="1"/>
</dbReference>
<name>A0A1H0TVL2_SELRU</name>
<feature type="binding site" evidence="7">
    <location>
        <position position="138"/>
    </location>
    <ligand>
        <name>[2Fe-2S] cluster</name>
        <dbReference type="ChEBI" id="CHEBI:190135"/>
    </ligand>
</feature>
<dbReference type="Gene3D" id="1.10.10.1590">
    <property type="entry name" value="NADH-quinone oxidoreductase subunit E"/>
    <property type="match status" value="1"/>
</dbReference>
<feature type="binding site" evidence="7">
    <location>
        <position position="134"/>
    </location>
    <ligand>
        <name>[2Fe-2S] cluster</name>
        <dbReference type="ChEBI" id="CHEBI:190135"/>
    </ligand>
</feature>
<dbReference type="Pfam" id="PF01257">
    <property type="entry name" value="2Fe-2S_thioredx"/>
    <property type="match status" value="1"/>
</dbReference>
<sequence>MLTAQTKEYPLSAELQAKIDLVLESHDNDPTQIVGILLEVQDLNERHYVPEPTAYYLADRLGIPVTNVFDCLSFYSELSATPRAKYPIQVCSSPACRVNRIDTERLLSTLQDLLDIKIGEITYDGRFTLERTTCYGACDRAPSVRINGHVYDHLDSTEKIEALLRSLK</sequence>
<accession>A0A1H0TVL2</accession>
<dbReference type="GO" id="GO:0046872">
    <property type="term" value="F:metal ion binding"/>
    <property type="evidence" value="ECO:0007669"/>
    <property type="project" value="UniProtKB-KW"/>
</dbReference>
<dbReference type="EMBL" id="FNJQ01000026">
    <property type="protein sequence ID" value="SDP58097.1"/>
    <property type="molecule type" value="Genomic_DNA"/>
</dbReference>
<dbReference type="GO" id="GO:0016491">
    <property type="term" value="F:oxidoreductase activity"/>
    <property type="evidence" value="ECO:0007669"/>
    <property type="project" value="InterPro"/>
</dbReference>
<keyword evidence="3 7" id="KW-0479">Metal-binding</keyword>
<evidence type="ECO:0000256" key="2">
    <source>
        <dbReference type="ARBA" id="ARBA00022714"/>
    </source>
</evidence>
<keyword evidence="4 7" id="KW-0408">Iron</keyword>
<dbReference type="InterPro" id="IPR042128">
    <property type="entry name" value="NuoE_dom"/>
</dbReference>
<evidence type="ECO:0000256" key="6">
    <source>
        <dbReference type="ARBA" id="ARBA00034078"/>
    </source>
</evidence>
<evidence type="ECO:0000313" key="8">
    <source>
        <dbReference type="EMBL" id="SDP58097.1"/>
    </source>
</evidence>
<evidence type="ECO:0000256" key="7">
    <source>
        <dbReference type="PIRSR" id="PIRSR000216-1"/>
    </source>
</evidence>
<dbReference type="InterPro" id="IPR041921">
    <property type="entry name" value="NuoE_N"/>
</dbReference>
<reference evidence="8 9" key="1">
    <citation type="submission" date="2016-10" db="EMBL/GenBank/DDBJ databases">
        <authorList>
            <person name="de Groot N.N."/>
        </authorList>
    </citation>
    <scope>NUCLEOTIDE SEQUENCE [LARGE SCALE GENOMIC DNA]</scope>
    <source>
        <strain evidence="8 9">S137</strain>
    </source>
</reference>
<dbReference type="GO" id="GO:0051537">
    <property type="term" value="F:2 iron, 2 sulfur cluster binding"/>
    <property type="evidence" value="ECO:0007669"/>
    <property type="project" value="UniProtKB-KW"/>
</dbReference>
<comment type="cofactor">
    <cofactor evidence="7">
        <name>[2Fe-2S] cluster</name>
        <dbReference type="ChEBI" id="CHEBI:190135"/>
    </cofactor>
    <text evidence="7">Binds 1 [2Fe-2S] cluster.</text>
</comment>
<dbReference type="OrthoDB" id="9807941at2"/>
<evidence type="ECO:0000256" key="1">
    <source>
        <dbReference type="ARBA" id="ARBA00010643"/>
    </source>
</evidence>
<comment type="similarity">
    <text evidence="1">Belongs to the complex I 24 kDa subunit family.</text>
</comment>
<gene>
    <name evidence="8" type="ORF">SAMN05216366_12650</name>
</gene>
<protein>
    <submittedName>
        <fullName evidence="8">NADH-quinone oxidoreductase subunit E</fullName>
    </submittedName>
</protein>
<evidence type="ECO:0000256" key="3">
    <source>
        <dbReference type="ARBA" id="ARBA00022723"/>
    </source>
</evidence>
<dbReference type="InterPro" id="IPR036249">
    <property type="entry name" value="Thioredoxin-like_sf"/>
</dbReference>
<keyword evidence="5 7" id="KW-0411">Iron-sulfur</keyword>
<dbReference type="RefSeq" id="WP_074572984.1">
    <property type="nucleotide sequence ID" value="NZ_FNJQ01000026.1"/>
</dbReference>